<sequence>MILGPSMPSTGTVGDWLDAQASSDDVAIVFPETREEVTWTTLHNEASEHSGGRLDHSHLV</sequence>
<keyword evidence="2" id="KW-1185">Reference proteome</keyword>
<dbReference type="Proteomes" id="UP000436822">
    <property type="component" value="Unassembled WGS sequence"/>
</dbReference>
<dbReference type="EMBL" id="BLJE01000002">
    <property type="protein sequence ID" value="GFE65330.1"/>
    <property type="molecule type" value="Genomic_DNA"/>
</dbReference>
<evidence type="ECO:0000313" key="2">
    <source>
        <dbReference type="Proteomes" id="UP000436822"/>
    </source>
</evidence>
<dbReference type="AlphaFoldDB" id="A0A6N6JHL7"/>
<organism evidence="1 2">
    <name type="scientific">Litoreibacter roseus</name>
    <dbReference type="NCBI Taxonomy" id="2601869"/>
    <lineage>
        <taxon>Bacteria</taxon>
        <taxon>Pseudomonadati</taxon>
        <taxon>Pseudomonadota</taxon>
        <taxon>Alphaproteobacteria</taxon>
        <taxon>Rhodobacterales</taxon>
        <taxon>Roseobacteraceae</taxon>
        <taxon>Litoreibacter</taxon>
    </lineage>
</organism>
<accession>A0A6N6JHL7</accession>
<reference evidence="1 2" key="1">
    <citation type="submission" date="2019-12" db="EMBL/GenBank/DDBJ databases">
        <title>Litoreibacter badius sp. nov., a novel bacteriochlorophyll a-containing bacterium in the genus Litoreibacter.</title>
        <authorList>
            <person name="Kanamuro M."/>
            <person name="Takabe Y."/>
            <person name="Mori K."/>
            <person name="Takaichi S."/>
            <person name="Hanada S."/>
        </authorList>
    </citation>
    <scope>NUCLEOTIDE SEQUENCE [LARGE SCALE GENOMIC DNA]</scope>
    <source>
        <strain evidence="1 2">K6</strain>
    </source>
</reference>
<gene>
    <name evidence="1" type="ORF">KIN_24040</name>
</gene>
<dbReference type="RefSeq" id="WP_159807162.1">
    <property type="nucleotide sequence ID" value="NZ_BLJE01000002.1"/>
</dbReference>
<dbReference type="OrthoDB" id="10015255at2"/>
<name>A0A6N6JHL7_9RHOB</name>
<protein>
    <submittedName>
        <fullName evidence="1">Uncharacterized protein</fullName>
    </submittedName>
</protein>
<evidence type="ECO:0000313" key="1">
    <source>
        <dbReference type="EMBL" id="GFE65330.1"/>
    </source>
</evidence>
<comment type="caution">
    <text evidence="1">The sequence shown here is derived from an EMBL/GenBank/DDBJ whole genome shotgun (WGS) entry which is preliminary data.</text>
</comment>
<proteinExistence type="predicted"/>